<evidence type="ECO:0000313" key="3">
    <source>
        <dbReference type="Proteomes" id="UP001596380"/>
    </source>
</evidence>
<dbReference type="SUPFAM" id="SSF81301">
    <property type="entry name" value="Nucleotidyltransferase"/>
    <property type="match status" value="1"/>
</dbReference>
<organism evidence="2 3">
    <name type="scientific">Actinomadura yumaensis</name>
    <dbReference type="NCBI Taxonomy" id="111807"/>
    <lineage>
        <taxon>Bacteria</taxon>
        <taxon>Bacillati</taxon>
        <taxon>Actinomycetota</taxon>
        <taxon>Actinomycetes</taxon>
        <taxon>Streptosporangiales</taxon>
        <taxon>Thermomonosporaceae</taxon>
        <taxon>Actinomadura</taxon>
    </lineage>
</organism>
<comment type="caution">
    <text evidence="2">The sequence shown here is derived from an EMBL/GenBank/DDBJ whole genome shotgun (WGS) entry which is preliminary data.</text>
</comment>
<gene>
    <name evidence="2" type="ORF">ACFQKB_22325</name>
</gene>
<dbReference type="PANTHER" id="PTHR41773:SF1">
    <property type="entry name" value="RELA_SPOT DOMAIN-CONTAINING PROTEIN"/>
    <property type="match status" value="1"/>
</dbReference>
<dbReference type="InterPro" id="IPR043519">
    <property type="entry name" value="NT_sf"/>
</dbReference>
<keyword evidence="3" id="KW-1185">Reference proteome</keyword>
<dbReference type="PANTHER" id="PTHR41773">
    <property type="entry name" value="GTP PYROPHOSPHATASE-RELATED"/>
    <property type="match status" value="1"/>
</dbReference>
<sequence length="332" mass="38192">MSNGAIEWFDSTLPLFSRLKIEVDFILEHSINDAALKVHSISSRVKERSSFVEKIERKAYRQPQNEIEDCVGFRIVCLFLADLKRLDDLIHQNFKVLRSENKIEGSVDDSSEFGYMSHHYICGLPERYSGPRYDDLKEIVFEVQCRTILMDAWANVSHYLDYKGEASIPSHLKRDFHALSGLFYVADKHFQVFFEEAVESRRVAVMDVSRGDNTVELNADTVAALLVELYPDRNVSPTKDVSEFVEELAHLGMHETIGQLRSDLLKGIRAAEASERDNPPELKVGNRYTGVGIARTVIQIIYPQFRQEKRDPSDDFDPYYNPYRELLDNSSQ</sequence>
<accession>A0ABW2CN35</accession>
<dbReference type="EMBL" id="JBHSXS010000013">
    <property type="protein sequence ID" value="MFC6882508.1"/>
    <property type="molecule type" value="Genomic_DNA"/>
</dbReference>
<dbReference type="RefSeq" id="WP_160826640.1">
    <property type="nucleotide sequence ID" value="NZ_JBHSXE010000001.1"/>
</dbReference>
<evidence type="ECO:0000313" key="2">
    <source>
        <dbReference type="EMBL" id="MFC6882508.1"/>
    </source>
</evidence>
<dbReference type="InterPro" id="IPR007685">
    <property type="entry name" value="RelA_SpoT"/>
</dbReference>
<dbReference type="CDD" id="cd05399">
    <property type="entry name" value="NT_Rel-Spo_like"/>
    <property type="match status" value="1"/>
</dbReference>
<name>A0ABW2CN35_9ACTN</name>
<dbReference type="SMART" id="SM00954">
    <property type="entry name" value="RelA_SpoT"/>
    <property type="match status" value="1"/>
</dbReference>
<dbReference type="Gene3D" id="1.10.287.860">
    <property type="entry name" value="Nucleotidyltransferase"/>
    <property type="match status" value="1"/>
</dbReference>
<evidence type="ECO:0000259" key="1">
    <source>
        <dbReference type="SMART" id="SM00954"/>
    </source>
</evidence>
<reference evidence="3" key="1">
    <citation type="journal article" date="2019" name="Int. J. Syst. Evol. Microbiol.">
        <title>The Global Catalogue of Microorganisms (GCM) 10K type strain sequencing project: providing services to taxonomists for standard genome sequencing and annotation.</title>
        <authorList>
            <consortium name="The Broad Institute Genomics Platform"/>
            <consortium name="The Broad Institute Genome Sequencing Center for Infectious Disease"/>
            <person name="Wu L."/>
            <person name="Ma J."/>
        </authorList>
    </citation>
    <scope>NUCLEOTIDE SEQUENCE [LARGE SCALE GENOMIC DNA]</scope>
    <source>
        <strain evidence="3">JCM 3369</strain>
    </source>
</reference>
<feature type="domain" description="RelA/SpoT" evidence="1">
    <location>
        <begin position="43"/>
        <end position="168"/>
    </location>
</feature>
<proteinExistence type="predicted"/>
<dbReference type="Gene3D" id="3.30.460.10">
    <property type="entry name" value="Beta Polymerase, domain 2"/>
    <property type="match status" value="1"/>
</dbReference>
<dbReference type="Pfam" id="PF04607">
    <property type="entry name" value="RelA_SpoT"/>
    <property type="match status" value="1"/>
</dbReference>
<protein>
    <submittedName>
        <fullName evidence="2">GTP pyrophosphokinase family protein</fullName>
    </submittedName>
</protein>
<dbReference type="Proteomes" id="UP001596380">
    <property type="component" value="Unassembled WGS sequence"/>
</dbReference>